<dbReference type="PANTHER" id="PTHR10778:SF4">
    <property type="entry name" value="NUCLEOTIDE SUGAR TRANSPORTER SLC35B4"/>
    <property type="match status" value="1"/>
</dbReference>
<evidence type="ECO:0000256" key="3">
    <source>
        <dbReference type="ARBA" id="ARBA00022597"/>
    </source>
</evidence>
<dbReference type="InterPro" id="IPR037185">
    <property type="entry name" value="EmrE-like"/>
</dbReference>
<dbReference type="Proteomes" id="UP000724874">
    <property type="component" value="Unassembled WGS sequence"/>
</dbReference>
<feature type="transmembrane region" description="Helical" evidence="7">
    <location>
        <begin position="166"/>
        <end position="186"/>
    </location>
</feature>
<feature type="signal peptide" evidence="8">
    <location>
        <begin position="1"/>
        <end position="21"/>
    </location>
</feature>
<dbReference type="SUPFAM" id="SSF103481">
    <property type="entry name" value="Multidrug resistance efflux transporter EmrE"/>
    <property type="match status" value="1"/>
</dbReference>
<evidence type="ECO:0000256" key="8">
    <source>
        <dbReference type="SAM" id="SignalP"/>
    </source>
</evidence>
<feature type="transmembrane region" description="Helical" evidence="7">
    <location>
        <begin position="39"/>
        <end position="62"/>
    </location>
</feature>
<evidence type="ECO:0000256" key="2">
    <source>
        <dbReference type="ARBA" id="ARBA00022448"/>
    </source>
</evidence>
<keyword evidence="5 7" id="KW-1133">Transmembrane helix</keyword>
<dbReference type="Pfam" id="PF08449">
    <property type="entry name" value="UAA"/>
    <property type="match status" value="2"/>
</dbReference>
<evidence type="ECO:0000256" key="4">
    <source>
        <dbReference type="ARBA" id="ARBA00022692"/>
    </source>
</evidence>
<evidence type="ECO:0000256" key="1">
    <source>
        <dbReference type="ARBA" id="ARBA00004127"/>
    </source>
</evidence>
<dbReference type="GO" id="GO:0005462">
    <property type="term" value="F:UDP-N-acetylglucosamine transmembrane transporter activity"/>
    <property type="evidence" value="ECO:0007669"/>
    <property type="project" value="TreeGrafter"/>
</dbReference>
<feature type="transmembrane region" description="Helical" evidence="7">
    <location>
        <begin position="74"/>
        <end position="94"/>
    </location>
</feature>
<dbReference type="InterPro" id="IPR013657">
    <property type="entry name" value="SCL35B1-4/HUT1"/>
</dbReference>
<evidence type="ECO:0000313" key="10">
    <source>
        <dbReference type="Proteomes" id="UP000724874"/>
    </source>
</evidence>
<dbReference type="AlphaFoldDB" id="A0A9P5NAY8"/>
<dbReference type="PANTHER" id="PTHR10778">
    <property type="entry name" value="SOLUTE CARRIER FAMILY 35 MEMBER B"/>
    <property type="match status" value="1"/>
</dbReference>
<protein>
    <submittedName>
        <fullName evidence="9">UAA transporter family-domain-containing protein</fullName>
    </submittedName>
</protein>
<name>A0A9P5NAY8_GYMJU</name>
<feature type="chain" id="PRO_5040111729" evidence="8">
    <location>
        <begin position="22"/>
        <end position="470"/>
    </location>
</feature>
<keyword evidence="4 7" id="KW-0812">Transmembrane</keyword>
<comment type="caution">
    <text evidence="9">The sequence shown here is derived from an EMBL/GenBank/DDBJ whole genome shotgun (WGS) entry which is preliminary data.</text>
</comment>
<evidence type="ECO:0000256" key="5">
    <source>
        <dbReference type="ARBA" id="ARBA00022989"/>
    </source>
</evidence>
<dbReference type="GO" id="GO:0005789">
    <property type="term" value="C:endoplasmic reticulum membrane"/>
    <property type="evidence" value="ECO:0007669"/>
    <property type="project" value="TreeGrafter"/>
</dbReference>
<keyword evidence="3" id="KW-0762">Sugar transport</keyword>
<accession>A0A9P5NAY8</accession>
<gene>
    <name evidence="9" type="ORF">CPB84DRAFT_1817694</name>
</gene>
<dbReference type="OrthoDB" id="999962at2759"/>
<dbReference type="GO" id="GO:0005464">
    <property type="term" value="F:UDP-xylose transmembrane transporter activity"/>
    <property type="evidence" value="ECO:0007669"/>
    <property type="project" value="TreeGrafter"/>
</dbReference>
<feature type="transmembrane region" description="Helical" evidence="7">
    <location>
        <begin position="360"/>
        <end position="383"/>
    </location>
</feature>
<keyword evidence="6 7" id="KW-0472">Membrane</keyword>
<feature type="transmembrane region" description="Helical" evidence="7">
    <location>
        <begin position="427"/>
        <end position="449"/>
    </location>
</feature>
<keyword evidence="10" id="KW-1185">Reference proteome</keyword>
<proteinExistence type="predicted"/>
<organism evidence="9 10">
    <name type="scientific">Gymnopilus junonius</name>
    <name type="common">Spectacular rustgill mushroom</name>
    <name type="synonym">Gymnopilus spectabilis subsp. junonius</name>
    <dbReference type="NCBI Taxonomy" id="109634"/>
    <lineage>
        <taxon>Eukaryota</taxon>
        <taxon>Fungi</taxon>
        <taxon>Dikarya</taxon>
        <taxon>Basidiomycota</taxon>
        <taxon>Agaricomycotina</taxon>
        <taxon>Agaricomycetes</taxon>
        <taxon>Agaricomycetidae</taxon>
        <taxon>Agaricales</taxon>
        <taxon>Agaricineae</taxon>
        <taxon>Hymenogastraceae</taxon>
        <taxon>Gymnopilus</taxon>
    </lineage>
</organism>
<sequence>MISLLSSWLTTLSLIFGGCCSNAITLEQLTLEHPNIGSVLTLFQFLVISLYGLPKFIVWTWLGPRFRPRRVPIVHYFIQVALFYFISLLNNAAFAYRIPMAVHIIFRSGGLIISMLMGWLISKKRYTTTQVLSVLLVTGGVIITTLSTQPSSSKSALTANANPYTYATGIGILTSALLLSGLLGLIQDWTYSKHGRPTLSSGQSVSEGPAPWQESMFYLHFLALPLFIPLLRDLSTQMDEINSTGPRATFSLPIPLPAAGNLTTEFPMNIVPPHSLPHLPIHLFPQSENVSLLSITQPPLNANTLSTGFSHIMLSVSIPHIYLPLLLNTITQLFCVAGVHRLTTRVTALTVTLVLVVRKAVSLIISVIGVSKVGLALLSSLGISLPDGGWFSNVLGVDVDTIFSSVGGAFVGEGASAKKPPQVDNRMMWTGAVLVLLGTVGYTIGHVLGRLGRRIKRKRNRILFWTLNHD</sequence>
<comment type="subcellular location">
    <subcellularLocation>
        <location evidence="1">Endomembrane system</location>
        <topology evidence="1">Multi-pass membrane protein</topology>
    </subcellularLocation>
</comment>
<feature type="transmembrane region" description="Helical" evidence="7">
    <location>
        <begin position="128"/>
        <end position="146"/>
    </location>
</feature>
<feature type="transmembrane region" description="Helical" evidence="7">
    <location>
        <begin position="100"/>
        <end position="121"/>
    </location>
</feature>
<evidence type="ECO:0000256" key="6">
    <source>
        <dbReference type="ARBA" id="ARBA00023136"/>
    </source>
</evidence>
<reference evidence="9" key="1">
    <citation type="submission" date="2020-11" db="EMBL/GenBank/DDBJ databases">
        <authorList>
            <consortium name="DOE Joint Genome Institute"/>
            <person name="Ahrendt S."/>
            <person name="Riley R."/>
            <person name="Andreopoulos W."/>
            <person name="LaButti K."/>
            <person name="Pangilinan J."/>
            <person name="Ruiz-duenas F.J."/>
            <person name="Barrasa J.M."/>
            <person name="Sanchez-Garcia M."/>
            <person name="Camarero S."/>
            <person name="Miyauchi S."/>
            <person name="Serrano A."/>
            <person name="Linde D."/>
            <person name="Babiker R."/>
            <person name="Drula E."/>
            <person name="Ayuso-Fernandez I."/>
            <person name="Pacheco R."/>
            <person name="Padilla G."/>
            <person name="Ferreira P."/>
            <person name="Barriuso J."/>
            <person name="Kellner H."/>
            <person name="Castanera R."/>
            <person name="Alfaro M."/>
            <person name="Ramirez L."/>
            <person name="Pisabarro A.G."/>
            <person name="Kuo A."/>
            <person name="Tritt A."/>
            <person name="Lipzen A."/>
            <person name="He G."/>
            <person name="Yan M."/>
            <person name="Ng V."/>
            <person name="Cullen D."/>
            <person name="Martin F."/>
            <person name="Rosso M.-N."/>
            <person name="Henrissat B."/>
            <person name="Hibbett D."/>
            <person name="Martinez A.T."/>
            <person name="Grigoriev I.V."/>
        </authorList>
    </citation>
    <scope>NUCLEOTIDE SEQUENCE</scope>
    <source>
        <strain evidence="9">AH 44721</strain>
    </source>
</reference>
<evidence type="ECO:0000313" key="9">
    <source>
        <dbReference type="EMBL" id="KAF8876297.1"/>
    </source>
</evidence>
<dbReference type="GO" id="GO:0000139">
    <property type="term" value="C:Golgi membrane"/>
    <property type="evidence" value="ECO:0007669"/>
    <property type="project" value="TreeGrafter"/>
</dbReference>
<dbReference type="EMBL" id="JADNYJ010000184">
    <property type="protein sequence ID" value="KAF8876297.1"/>
    <property type="molecule type" value="Genomic_DNA"/>
</dbReference>
<keyword evidence="8" id="KW-0732">Signal</keyword>
<keyword evidence="2" id="KW-0813">Transport</keyword>
<evidence type="ECO:0000256" key="7">
    <source>
        <dbReference type="SAM" id="Phobius"/>
    </source>
</evidence>